<evidence type="ECO:0000313" key="1">
    <source>
        <dbReference type="EMBL" id="CAH1425941.1"/>
    </source>
</evidence>
<keyword evidence="2" id="KW-1185">Reference proteome</keyword>
<proteinExistence type="predicted"/>
<reference evidence="1 2" key="1">
    <citation type="submission" date="2022-01" db="EMBL/GenBank/DDBJ databases">
        <authorList>
            <person name="Xiong W."/>
            <person name="Schranz E."/>
        </authorList>
    </citation>
    <scope>NUCLEOTIDE SEQUENCE [LARGE SCALE GENOMIC DNA]</scope>
</reference>
<comment type="caution">
    <text evidence="1">The sequence shown here is derived from an EMBL/GenBank/DDBJ whole genome shotgun (WGS) entry which is preliminary data.</text>
</comment>
<dbReference type="AlphaFoldDB" id="A0AAU9MK73"/>
<name>A0AAU9MK73_9ASTR</name>
<evidence type="ECO:0000313" key="2">
    <source>
        <dbReference type="Proteomes" id="UP001157418"/>
    </source>
</evidence>
<protein>
    <submittedName>
        <fullName evidence="1">Uncharacterized protein</fullName>
    </submittedName>
</protein>
<dbReference type="EMBL" id="CAKMRJ010002223">
    <property type="protein sequence ID" value="CAH1425941.1"/>
    <property type="molecule type" value="Genomic_DNA"/>
</dbReference>
<gene>
    <name evidence="1" type="ORF">LVIROSA_LOCUS13056</name>
</gene>
<accession>A0AAU9MK73</accession>
<organism evidence="1 2">
    <name type="scientific">Lactuca virosa</name>
    <dbReference type="NCBI Taxonomy" id="75947"/>
    <lineage>
        <taxon>Eukaryota</taxon>
        <taxon>Viridiplantae</taxon>
        <taxon>Streptophyta</taxon>
        <taxon>Embryophyta</taxon>
        <taxon>Tracheophyta</taxon>
        <taxon>Spermatophyta</taxon>
        <taxon>Magnoliopsida</taxon>
        <taxon>eudicotyledons</taxon>
        <taxon>Gunneridae</taxon>
        <taxon>Pentapetalae</taxon>
        <taxon>asterids</taxon>
        <taxon>campanulids</taxon>
        <taxon>Asterales</taxon>
        <taxon>Asteraceae</taxon>
        <taxon>Cichorioideae</taxon>
        <taxon>Cichorieae</taxon>
        <taxon>Lactucinae</taxon>
        <taxon>Lactuca</taxon>
    </lineage>
</organism>
<sequence length="265" mass="30003">MYPNSILDETQFLEYNPLEGYDYEQVDNQFPAPEIENQAVDEELLPLEDVSNTINQFDARRLSVQVQDLDNHDQAPFLKLEFDQLTKGVSNSKLKSKSAYPDLNSPASLQLLSCSRSKFKRLPDETVPDCAGKLSTVEIIELAAEKFIKFSTQQVNGYTMFTHPYGSSAFTSLSIDETREVELVFQLLTAAENKRIGKEIGIPFATKLEKQCLKNENPMAIGTNMTFLALYQALPFNQVLHFTGIQSNHRSSWDIKASAFDRHPH</sequence>
<dbReference type="Proteomes" id="UP001157418">
    <property type="component" value="Unassembled WGS sequence"/>
</dbReference>